<dbReference type="PROSITE" id="PS51819">
    <property type="entry name" value="VOC"/>
    <property type="match status" value="1"/>
</dbReference>
<evidence type="ECO:0000259" key="1">
    <source>
        <dbReference type="PROSITE" id="PS51819"/>
    </source>
</evidence>
<evidence type="ECO:0000313" key="3">
    <source>
        <dbReference type="Proteomes" id="UP000594468"/>
    </source>
</evidence>
<dbReference type="AlphaFoldDB" id="A0A7S8IFL0"/>
<keyword evidence="3" id="KW-1185">Reference proteome</keyword>
<dbReference type="InterPro" id="IPR029068">
    <property type="entry name" value="Glyas_Bleomycin-R_OHBP_Dase"/>
</dbReference>
<dbReference type="InterPro" id="IPR025870">
    <property type="entry name" value="Glyoxalase-like_dom"/>
</dbReference>
<dbReference type="Pfam" id="PF12681">
    <property type="entry name" value="Glyoxalase_2"/>
    <property type="match status" value="1"/>
</dbReference>
<dbReference type="KEGG" id="pmet:G4Y79_04850"/>
<feature type="domain" description="VOC" evidence="1">
    <location>
        <begin position="4"/>
        <end position="116"/>
    </location>
</feature>
<protein>
    <submittedName>
        <fullName evidence="2">VOC family protein</fullName>
    </submittedName>
</protein>
<name>A0A7S8IFL0_9CHLR</name>
<accession>A0A7S8IFL0</accession>
<dbReference type="SUPFAM" id="SSF54593">
    <property type="entry name" value="Glyoxalase/Bleomycin resistance protein/Dihydroxybiphenyl dioxygenase"/>
    <property type="match status" value="1"/>
</dbReference>
<dbReference type="InterPro" id="IPR037523">
    <property type="entry name" value="VOC_core"/>
</dbReference>
<reference evidence="2 3" key="1">
    <citation type="submission" date="2020-02" db="EMBL/GenBank/DDBJ databases">
        <authorList>
            <person name="Zheng R.K."/>
            <person name="Sun C.M."/>
        </authorList>
    </citation>
    <scope>NUCLEOTIDE SEQUENCE [LARGE SCALE GENOMIC DNA]</scope>
    <source>
        <strain evidence="3">rifampicinis</strain>
    </source>
</reference>
<organism evidence="2 3">
    <name type="scientific">Phototrophicus methaneseepsis</name>
    <dbReference type="NCBI Taxonomy" id="2710758"/>
    <lineage>
        <taxon>Bacteria</taxon>
        <taxon>Bacillati</taxon>
        <taxon>Chloroflexota</taxon>
        <taxon>Candidatus Thermofontia</taxon>
        <taxon>Phototrophicales</taxon>
        <taxon>Phototrophicaceae</taxon>
        <taxon>Phototrophicus</taxon>
    </lineage>
</organism>
<proteinExistence type="predicted"/>
<dbReference type="RefSeq" id="WP_195171776.1">
    <property type="nucleotide sequence ID" value="NZ_CP062983.1"/>
</dbReference>
<sequence>MIIQRTNTILYCTQWEETVSFYRDTLGFAVSHQTDWFVEFQLTLTSYLSIADTAKATIESAKGQGITLSWQVQDVVAAHTDLQQKGVRVTDIKQKWRARLFYFYDPERHRIELWQPLVDEV</sequence>
<evidence type="ECO:0000313" key="2">
    <source>
        <dbReference type="EMBL" id="QPC83712.1"/>
    </source>
</evidence>
<dbReference type="Gene3D" id="3.10.180.10">
    <property type="entry name" value="2,3-Dihydroxybiphenyl 1,2-Dioxygenase, domain 1"/>
    <property type="match status" value="1"/>
</dbReference>
<gene>
    <name evidence="2" type="ORF">G4Y79_04850</name>
</gene>
<dbReference type="Proteomes" id="UP000594468">
    <property type="component" value="Chromosome"/>
</dbReference>
<dbReference type="EMBL" id="CP062983">
    <property type="protein sequence ID" value="QPC83712.1"/>
    <property type="molecule type" value="Genomic_DNA"/>
</dbReference>